<dbReference type="EMBL" id="JADFFL010000009">
    <property type="protein sequence ID" value="MBE9664066.1"/>
    <property type="molecule type" value="Genomic_DNA"/>
</dbReference>
<evidence type="ECO:0000313" key="1">
    <source>
        <dbReference type="EMBL" id="MBE9664066.1"/>
    </source>
</evidence>
<keyword evidence="2" id="KW-1185">Reference proteome</keyword>
<sequence>MDTFITYDGLPISSGGAHHLSAQQPSDVYQTTTKFIEHYTDKDGPTEIWIEAPDWNLYNIFKYSLRFGLPGFDDSGLYVKQNRRVRWRFLSKNIPHYINEICSDQKLTLCIVWRFRFVDVQSKQQLPGQQDFTIIDFRVHNSEAYLRLSKLKSTMSAWFALPFIDLSDPNRAYINGMQAHLPFKFSKHHWRLWKLSKNGIWKSNKLKF</sequence>
<gene>
    <name evidence="1" type="ORF">IRJ16_19435</name>
</gene>
<dbReference type="AlphaFoldDB" id="A0A929L6G0"/>
<protein>
    <submittedName>
        <fullName evidence="1">Uncharacterized protein</fullName>
    </submittedName>
</protein>
<accession>A0A929L6G0</accession>
<organism evidence="1 2">
    <name type="scientific">Mucilaginibacter myungsuensis</name>
    <dbReference type="NCBI Taxonomy" id="649104"/>
    <lineage>
        <taxon>Bacteria</taxon>
        <taxon>Pseudomonadati</taxon>
        <taxon>Bacteroidota</taxon>
        <taxon>Sphingobacteriia</taxon>
        <taxon>Sphingobacteriales</taxon>
        <taxon>Sphingobacteriaceae</taxon>
        <taxon>Mucilaginibacter</taxon>
    </lineage>
</organism>
<proteinExistence type="predicted"/>
<name>A0A929L6G0_9SPHI</name>
<dbReference type="RefSeq" id="WP_194113310.1">
    <property type="nucleotide sequence ID" value="NZ_JADFFL010000009.1"/>
</dbReference>
<reference evidence="1" key="1">
    <citation type="submission" date="2020-10" db="EMBL/GenBank/DDBJ databases">
        <title>Mucilaginibacter mali sp. nov., isolated from rhizosphere soil of apple orchard.</title>
        <authorList>
            <person name="Lee J.-S."/>
            <person name="Kim H.S."/>
            <person name="Kim J.-S."/>
        </authorList>
    </citation>
    <scope>NUCLEOTIDE SEQUENCE</scope>
    <source>
        <strain evidence="1">KCTC 22746</strain>
    </source>
</reference>
<evidence type="ECO:0000313" key="2">
    <source>
        <dbReference type="Proteomes" id="UP000622475"/>
    </source>
</evidence>
<comment type="caution">
    <text evidence="1">The sequence shown here is derived from an EMBL/GenBank/DDBJ whole genome shotgun (WGS) entry which is preliminary data.</text>
</comment>
<dbReference type="Proteomes" id="UP000622475">
    <property type="component" value="Unassembled WGS sequence"/>
</dbReference>